<evidence type="ECO:0000256" key="1">
    <source>
        <dbReference type="SAM" id="MobiDB-lite"/>
    </source>
</evidence>
<dbReference type="EMBL" id="CADCXU010032950">
    <property type="protein sequence ID" value="CAB0018514.1"/>
    <property type="molecule type" value="Genomic_DNA"/>
</dbReference>
<protein>
    <submittedName>
        <fullName evidence="2">Uncharacterized protein</fullName>
    </submittedName>
</protein>
<reference evidence="2 3" key="1">
    <citation type="submission" date="2020-02" db="EMBL/GenBank/DDBJ databases">
        <authorList>
            <person name="Ferguson B K."/>
        </authorList>
    </citation>
    <scope>NUCLEOTIDE SEQUENCE [LARGE SCALE GENOMIC DNA]</scope>
</reference>
<proteinExistence type="predicted"/>
<feature type="region of interest" description="Disordered" evidence="1">
    <location>
        <begin position="223"/>
        <end position="284"/>
    </location>
</feature>
<accession>A0A6H5HMI8</accession>
<feature type="compositionally biased region" description="Polar residues" evidence="1">
    <location>
        <begin position="261"/>
        <end position="270"/>
    </location>
</feature>
<evidence type="ECO:0000313" key="2">
    <source>
        <dbReference type="EMBL" id="CAB0018514.1"/>
    </source>
</evidence>
<dbReference type="Proteomes" id="UP000479000">
    <property type="component" value="Unassembled WGS sequence"/>
</dbReference>
<dbReference type="GO" id="GO:0009060">
    <property type="term" value="P:aerobic respiration"/>
    <property type="evidence" value="ECO:0007669"/>
    <property type="project" value="TreeGrafter"/>
</dbReference>
<feature type="compositionally biased region" description="Polar residues" evidence="1">
    <location>
        <begin position="110"/>
        <end position="127"/>
    </location>
</feature>
<feature type="compositionally biased region" description="Polar residues" evidence="1">
    <location>
        <begin position="242"/>
        <end position="253"/>
    </location>
</feature>
<feature type="region of interest" description="Disordered" evidence="1">
    <location>
        <begin position="107"/>
        <end position="133"/>
    </location>
</feature>
<dbReference type="GO" id="GO:0022904">
    <property type="term" value="P:respiratory electron transport chain"/>
    <property type="evidence" value="ECO:0007669"/>
    <property type="project" value="TreeGrafter"/>
</dbReference>
<name>A0A6H5HMI8_9HEMI</name>
<dbReference type="AlphaFoldDB" id="A0A6H5HMI8"/>
<dbReference type="InterPro" id="IPR050573">
    <property type="entry name" value="SDH/FRD_Iron-Sulfur"/>
</dbReference>
<organism evidence="2 3">
    <name type="scientific">Nesidiocoris tenuis</name>
    <dbReference type="NCBI Taxonomy" id="355587"/>
    <lineage>
        <taxon>Eukaryota</taxon>
        <taxon>Metazoa</taxon>
        <taxon>Ecdysozoa</taxon>
        <taxon>Arthropoda</taxon>
        <taxon>Hexapoda</taxon>
        <taxon>Insecta</taxon>
        <taxon>Pterygota</taxon>
        <taxon>Neoptera</taxon>
        <taxon>Paraneoptera</taxon>
        <taxon>Hemiptera</taxon>
        <taxon>Heteroptera</taxon>
        <taxon>Panheteroptera</taxon>
        <taxon>Cimicomorpha</taxon>
        <taxon>Miridae</taxon>
        <taxon>Dicyphina</taxon>
        <taxon>Nesidiocoris</taxon>
    </lineage>
</organism>
<dbReference type="GO" id="GO:0031966">
    <property type="term" value="C:mitochondrial membrane"/>
    <property type="evidence" value="ECO:0007669"/>
    <property type="project" value="TreeGrafter"/>
</dbReference>
<keyword evidence="3" id="KW-1185">Reference proteome</keyword>
<gene>
    <name evidence="2" type="ORF">NTEN_LOCUS22370</name>
</gene>
<dbReference type="PANTHER" id="PTHR11921">
    <property type="entry name" value="SUCCINATE DEHYDROGENASE IRON-SULFUR PROTEIN"/>
    <property type="match status" value="1"/>
</dbReference>
<evidence type="ECO:0000313" key="3">
    <source>
        <dbReference type="Proteomes" id="UP000479000"/>
    </source>
</evidence>
<sequence>MPVSGRLVDMDFCKKIRKFEGTCYIPGDQLATMARYYRGANLNLNLTLQEDDFKHMEGMKSCYCPDRGYIGRENPRGYDDDYWYEFPARKKKGPWLTRRAGHFPAVGYLPQTTDKSTNTRTFPTRSRSYGRRAERARFTKPKKLVKGKRKKAVESQSEPDACCEGENVRKIFFYDCTRIPRVKSKEAQKFCAPRVDLSSSSDEGCPETIDGEHTKCSCCFCGEKSPSKRKCSPRALDRAQEKQANQEGANAQTPFKRGSGATPQQVQNGDELQKPKESQKPNNEAVEKVMVCLPRIQSTLEELLQKLTKNPEAQNGGLVHHRIYAPKAHQSDSVYPLPHQYVIKDLVVDMSNFYDQYKAIRPYLIRECKEPVGRRQLKQSIRDRAKLSLRLCPTNGPTTGAGCLATLPPALRL</sequence>
<dbReference type="PANTHER" id="PTHR11921:SF29">
    <property type="entry name" value="SUCCINATE DEHYDROGENASE [UBIQUINONE] IRON-SULFUR SUBUNIT, MITOCHONDRIAL"/>
    <property type="match status" value="1"/>
</dbReference>